<dbReference type="Proteomes" id="UP000276834">
    <property type="component" value="Unassembled WGS sequence"/>
</dbReference>
<evidence type="ECO:0000256" key="1">
    <source>
        <dbReference type="SAM" id="Phobius"/>
    </source>
</evidence>
<sequence>MATGYTSYMVLGRPHGSRPDNFIAVQKLESISKVLETISKNAGLGSIAEFNIWLYFSAKSTHLIIYILIKIQIEFDLFTILLPCFLLIRCNSLFRKVLLLLACTFPTDSYVLCKYGFVGSLCICYHLKSFVLGY</sequence>
<name>A0A3L8T0Q7_CHLGU</name>
<dbReference type="AlphaFoldDB" id="A0A3L8T0Q7"/>
<feature type="transmembrane region" description="Helical" evidence="1">
    <location>
        <begin position="63"/>
        <end position="88"/>
    </location>
</feature>
<evidence type="ECO:0000313" key="2">
    <source>
        <dbReference type="EMBL" id="RLW12330.1"/>
    </source>
</evidence>
<proteinExistence type="predicted"/>
<organism evidence="2 3">
    <name type="scientific">Chloebia gouldiae</name>
    <name type="common">Gouldian finch</name>
    <name type="synonym">Erythrura gouldiae</name>
    <dbReference type="NCBI Taxonomy" id="44316"/>
    <lineage>
        <taxon>Eukaryota</taxon>
        <taxon>Metazoa</taxon>
        <taxon>Chordata</taxon>
        <taxon>Craniata</taxon>
        <taxon>Vertebrata</taxon>
        <taxon>Euteleostomi</taxon>
        <taxon>Archelosauria</taxon>
        <taxon>Archosauria</taxon>
        <taxon>Dinosauria</taxon>
        <taxon>Saurischia</taxon>
        <taxon>Theropoda</taxon>
        <taxon>Coelurosauria</taxon>
        <taxon>Aves</taxon>
        <taxon>Neognathae</taxon>
        <taxon>Neoaves</taxon>
        <taxon>Telluraves</taxon>
        <taxon>Australaves</taxon>
        <taxon>Passeriformes</taxon>
        <taxon>Passeroidea</taxon>
        <taxon>Passeridae</taxon>
        <taxon>Chloebia</taxon>
    </lineage>
</organism>
<comment type="caution">
    <text evidence="2">The sequence shown here is derived from an EMBL/GenBank/DDBJ whole genome shotgun (WGS) entry which is preliminary data.</text>
</comment>
<keyword evidence="1" id="KW-0472">Membrane</keyword>
<protein>
    <submittedName>
        <fullName evidence="2">Uncharacterized protein</fullName>
    </submittedName>
</protein>
<keyword evidence="1" id="KW-0812">Transmembrane</keyword>
<evidence type="ECO:0000313" key="3">
    <source>
        <dbReference type="Proteomes" id="UP000276834"/>
    </source>
</evidence>
<keyword evidence="3" id="KW-1185">Reference proteome</keyword>
<gene>
    <name evidence="2" type="ORF">DV515_00000753</name>
</gene>
<reference evidence="2 3" key="1">
    <citation type="journal article" date="2018" name="Proc. R. Soc. B">
        <title>A non-coding region near Follistatin controls head colour polymorphism in the Gouldian finch.</title>
        <authorList>
            <person name="Toomey M.B."/>
            <person name="Marques C.I."/>
            <person name="Andrade P."/>
            <person name="Araujo P.M."/>
            <person name="Sabatino S."/>
            <person name="Gazda M.A."/>
            <person name="Afonso S."/>
            <person name="Lopes R.J."/>
            <person name="Corbo J.C."/>
            <person name="Carneiro M."/>
        </authorList>
    </citation>
    <scope>NUCLEOTIDE SEQUENCE [LARGE SCALE GENOMIC DNA]</scope>
    <source>
        <strain evidence="2">Red01</strain>
        <tissue evidence="2">Muscle</tissue>
    </source>
</reference>
<dbReference type="EMBL" id="QUSF01000002">
    <property type="protein sequence ID" value="RLW12330.1"/>
    <property type="molecule type" value="Genomic_DNA"/>
</dbReference>
<accession>A0A3L8T0Q7</accession>
<keyword evidence="1" id="KW-1133">Transmembrane helix</keyword>